<keyword evidence="4" id="KW-0540">Nuclease</keyword>
<dbReference type="InterPro" id="IPR011089">
    <property type="entry name" value="GmrSD_C"/>
</dbReference>
<keyword evidence="2" id="KW-0732">Signal</keyword>
<dbReference type="PANTHER" id="PTHR24094">
    <property type="entry name" value="SECRETED PROTEIN"/>
    <property type="match status" value="1"/>
</dbReference>
<dbReference type="GO" id="GO:0004519">
    <property type="term" value="F:endonuclease activity"/>
    <property type="evidence" value="ECO:0007669"/>
    <property type="project" value="UniProtKB-KW"/>
</dbReference>
<feature type="signal peptide" evidence="2">
    <location>
        <begin position="1"/>
        <end position="25"/>
    </location>
</feature>
<feature type="region of interest" description="Disordered" evidence="1">
    <location>
        <begin position="233"/>
        <end position="253"/>
    </location>
</feature>
<keyword evidence="4" id="KW-0378">Hydrolase</keyword>
<evidence type="ECO:0000313" key="4">
    <source>
        <dbReference type="EMBL" id="NGN66253.1"/>
    </source>
</evidence>
<gene>
    <name evidence="4" type="ORF">G5C51_20425</name>
</gene>
<keyword evidence="5" id="KW-1185">Reference proteome</keyword>
<feature type="region of interest" description="Disordered" evidence="1">
    <location>
        <begin position="30"/>
        <end position="96"/>
    </location>
</feature>
<dbReference type="Proteomes" id="UP000481583">
    <property type="component" value="Unassembled WGS sequence"/>
</dbReference>
<dbReference type="Pfam" id="PF07510">
    <property type="entry name" value="GmrSD_C"/>
    <property type="match status" value="1"/>
</dbReference>
<evidence type="ECO:0000313" key="5">
    <source>
        <dbReference type="Proteomes" id="UP000481583"/>
    </source>
</evidence>
<name>A0A6G4U2E4_9ACTN</name>
<dbReference type="EMBL" id="JAAKZV010000089">
    <property type="protein sequence ID" value="NGN66253.1"/>
    <property type="molecule type" value="Genomic_DNA"/>
</dbReference>
<dbReference type="AlphaFoldDB" id="A0A6G4U2E4"/>
<evidence type="ECO:0000259" key="3">
    <source>
        <dbReference type="Pfam" id="PF07510"/>
    </source>
</evidence>
<dbReference type="PROSITE" id="PS51257">
    <property type="entry name" value="PROKAR_LIPOPROTEIN"/>
    <property type="match status" value="1"/>
</dbReference>
<reference evidence="4 5" key="1">
    <citation type="submission" date="2020-02" db="EMBL/GenBank/DDBJ databases">
        <title>Whole-genome analyses of novel actinobacteria.</title>
        <authorList>
            <person name="Sahin N."/>
        </authorList>
    </citation>
    <scope>NUCLEOTIDE SEQUENCE [LARGE SCALE GENOMIC DNA]</scope>
    <source>
        <strain evidence="4 5">A7024</strain>
    </source>
</reference>
<evidence type="ECO:0000256" key="2">
    <source>
        <dbReference type="SAM" id="SignalP"/>
    </source>
</evidence>
<accession>A0A6G4U2E4</accession>
<sequence>MSGHRLIRRPAASALLLLAVTLAAGCDLPAEDSGDDAKPGGGSTTTGPTATAAPGSALQAAEGLTAKGRAPKTGYDRDRFGSPWADTDSNGCPTRDDILRRDLTDTATRDDCEVSEGTLAKDPYSGQRVVFERGGPSEVDIDHIVALSDAWQKGAHRWPAAKRIAFANDPLNLLAVGASPNRSKGDGDAATWLPPKAFRCTYVARQVAVKKKYELWATKAEKQAITRVLGGCPDERLPGGGNPTKAPARFSAD</sequence>
<keyword evidence="4" id="KW-0255">Endonuclease</keyword>
<organism evidence="4 5">
    <name type="scientific">Streptomyces coryli</name>
    <dbReference type="NCBI Taxonomy" id="1128680"/>
    <lineage>
        <taxon>Bacteria</taxon>
        <taxon>Bacillati</taxon>
        <taxon>Actinomycetota</taxon>
        <taxon>Actinomycetes</taxon>
        <taxon>Kitasatosporales</taxon>
        <taxon>Streptomycetaceae</taxon>
        <taxon>Streptomyces</taxon>
    </lineage>
</organism>
<evidence type="ECO:0000256" key="1">
    <source>
        <dbReference type="SAM" id="MobiDB-lite"/>
    </source>
</evidence>
<feature type="chain" id="PRO_5039386468" evidence="2">
    <location>
        <begin position="26"/>
        <end position="253"/>
    </location>
</feature>
<protein>
    <submittedName>
        <fullName evidence="4">HNH endonuclease</fullName>
    </submittedName>
</protein>
<proteinExistence type="predicted"/>
<dbReference type="PANTHER" id="PTHR24094:SF15">
    <property type="entry name" value="AMP-DEPENDENT SYNTHETASE_LIGASE DOMAIN-CONTAINING PROTEIN-RELATED"/>
    <property type="match status" value="1"/>
</dbReference>
<feature type="domain" description="GmrSD restriction endonucleases C-terminal" evidence="3">
    <location>
        <begin position="94"/>
        <end position="227"/>
    </location>
</feature>
<comment type="caution">
    <text evidence="4">The sequence shown here is derived from an EMBL/GenBank/DDBJ whole genome shotgun (WGS) entry which is preliminary data.</text>
</comment>
<feature type="compositionally biased region" description="Low complexity" evidence="1">
    <location>
        <begin position="45"/>
        <end position="57"/>
    </location>
</feature>